<dbReference type="PANTHER" id="PTHR11139:SF1">
    <property type="entry name" value="TRANSFORMATION_TRANSCRIPTION DOMAIN-ASSOCIATED PROTEIN"/>
    <property type="match status" value="1"/>
</dbReference>
<dbReference type="Pfam" id="PF02259">
    <property type="entry name" value="FAT"/>
    <property type="match status" value="1"/>
</dbReference>
<dbReference type="WBParaSite" id="EgrG_001178700">
    <property type="protein sequence ID" value="EgrG_001178700"/>
    <property type="gene ID" value="EgrG_001178700"/>
</dbReference>
<dbReference type="InterPro" id="IPR050517">
    <property type="entry name" value="DDR_Repair_Kinase"/>
</dbReference>
<dbReference type="OrthoDB" id="5570127at2759"/>
<feature type="compositionally biased region" description="Basic residues" evidence="1">
    <location>
        <begin position="1032"/>
        <end position="1043"/>
    </location>
</feature>
<feature type="region of interest" description="Disordered" evidence="1">
    <location>
        <begin position="270"/>
        <end position="294"/>
    </location>
</feature>
<dbReference type="GO" id="GO:0005634">
    <property type="term" value="C:nucleus"/>
    <property type="evidence" value="ECO:0007669"/>
    <property type="project" value="TreeGrafter"/>
</dbReference>
<protein>
    <submittedName>
        <fullName evidence="3 5">PIK kinase FAT and Armadillo domain containing protein</fullName>
    </submittedName>
</protein>
<feature type="region of interest" description="Disordered" evidence="1">
    <location>
        <begin position="2004"/>
        <end position="2028"/>
    </location>
</feature>
<dbReference type="GO" id="GO:0006355">
    <property type="term" value="P:regulation of DNA-templated transcription"/>
    <property type="evidence" value="ECO:0007669"/>
    <property type="project" value="TreeGrafter"/>
</dbReference>
<evidence type="ECO:0000313" key="3">
    <source>
        <dbReference type="EMBL" id="CDS22626.1"/>
    </source>
</evidence>
<proteinExistence type="predicted"/>
<feature type="region of interest" description="Disordered" evidence="1">
    <location>
        <begin position="1007"/>
        <end position="1067"/>
    </location>
</feature>
<dbReference type="PROSITE" id="PS51190">
    <property type="entry name" value="FATC"/>
    <property type="match status" value="1"/>
</dbReference>
<feature type="compositionally biased region" description="Acidic residues" evidence="1">
    <location>
        <begin position="3609"/>
        <end position="3619"/>
    </location>
</feature>
<organism evidence="3">
    <name type="scientific">Echinococcus granulosus</name>
    <name type="common">Hydatid tapeworm</name>
    <dbReference type="NCBI Taxonomy" id="6210"/>
    <lineage>
        <taxon>Eukaryota</taxon>
        <taxon>Metazoa</taxon>
        <taxon>Spiralia</taxon>
        <taxon>Lophotrochozoa</taxon>
        <taxon>Platyhelminthes</taxon>
        <taxon>Cestoda</taxon>
        <taxon>Eucestoda</taxon>
        <taxon>Cyclophyllidea</taxon>
        <taxon>Taeniidae</taxon>
        <taxon>Echinococcus</taxon>
        <taxon>Echinococcus granulosus group</taxon>
    </lineage>
</organism>
<feature type="compositionally biased region" description="Polar residues" evidence="1">
    <location>
        <begin position="282"/>
        <end position="294"/>
    </location>
</feature>
<dbReference type="GO" id="GO:0006281">
    <property type="term" value="P:DNA repair"/>
    <property type="evidence" value="ECO:0007669"/>
    <property type="project" value="TreeGrafter"/>
</dbReference>
<keyword evidence="3" id="KW-0418">Kinase</keyword>
<reference evidence="5" key="3">
    <citation type="submission" date="2020-10" db="UniProtKB">
        <authorList>
            <consortium name="WormBaseParasite"/>
        </authorList>
    </citation>
    <scope>IDENTIFICATION</scope>
</reference>
<dbReference type="EMBL" id="LK028587">
    <property type="protein sequence ID" value="CDS22626.1"/>
    <property type="molecule type" value="Genomic_DNA"/>
</dbReference>
<evidence type="ECO:0000313" key="5">
    <source>
        <dbReference type="WBParaSite" id="EgrG_001178700"/>
    </source>
</evidence>
<feature type="region of interest" description="Disordered" evidence="1">
    <location>
        <begin position="3539"/>
        <end position="3640"/>
    </location>
</feature>
<dbReference type="Pfam" id="PF20175">
    <property type="entry name" value="Tra1_central"/>
    <property type="match status" value="1"/>
</dbReference>
<feature type="compositionally biased region" description="Low complexity" evidence="1">
    <location>
        <begin position="3547"/>
        <end position="3567"/>
    </location>
</feature>
<evidence type="ECO:0000259" key="2">
    <source>
        <dbReference type="PROSITE" id="PS51190"/>
    </source>
</evidence>
<reference evidence="3" key="2">
    <citation type="submission" date="2014-06" db="EMBL/GenBank/DDBJ databases">
        <authorList>
            <person name="Aslett M."/>
        </authorList>
    </citation>
    <scope>NUCLEOTIDE SEQUENCE</scope>
</reference>
<feature type="compositionally biased region" description="Low complexity" evidence="1">
    <location>
        <begin position="2008"/>
        <end position="2028"/>
    </location>
</feature>
<dbReference type="InterPro" id="IPR003152">
    <property type="entry name" value="FATC_dom"/>
</dbReference>
<dbReference type="InterPro" id="IPR016024">
    <property type="entry name" value="ARM-type_fold"/>
</dbReference>
<feature type="region of interest" description="Disordered" evidence="1">
    <location>
        <begin position="3406"/>
        <end position="3432"/>
    </location>
</feature>
<name>A0A068WS39_ECHGR</name>
<reference evidence="3 4" key="1">
    <citation type="journal article" date="2013" name="Nature">
        <title>The genomes of four tapeworm species reveal adaptations to parasitism.</title>
        <authorList>
            <person name="Tsai I.J."/>
            <person name="Zarowiecki M."/>
            <person name="Holroyd N."/>
            <person name="Garciarrubio A."/>
            <person name="Sanchez-Flores A."/>
            <person name="Brooks K.L."/>
            <person name="Tracey A."/>
            <person name="Bobes R.J."/>
            <person name="Fragoso G."/>
            <person name="Sciutto E."/>
            <person name="Aslett M."/>
            <person name="Beasley H."/>
            <person name="Bennett H.M."/>
            <person name="Cai J."/>
            <person name="Camicia F."/>
            <person name="Clark R."/>
            <person name="Cucher M."/>
            <person name="De Silva N."/>
            <person name="Day T.A."/>
            <person name="Deplazes P."/>
            <person name="Estrada K."/>
            <person name="Fernandez C."/>
            <person name="Holland P.W."/>
            <person name="Hou J."/>
            <person name="Hu S."/>
            <person name="Huckvale T."/>
            <person name="Hung S.S."/>
            <person name="Kamenetzky L."/>
            <person name="Keane J.A."/>
            <person name="Kiss F."/>
            <person name="Koziol U."/>
            <person name="Lambert O."/>
            <person name="Liu K."/>
            <person name="Luo X."/>
            <person name="Luo Y."/>
            <person name="Macchiaroli N."/>
            <person name="Nichol S."/>
            <person name="Paps J."/>
            <person name="Parkinson J."/>
            <person name="Pouchkina-Stantcheva N."/>
            <person name="Riddiford N."/>
            <person name="Rosenzvit M."/>
            <person name="Salinas G."/>
            <person name="Wasmuth J.D."/>
            <person name="Zamanian M."/>
            <person name="Zheng Y."/>
            <person name="Cai X."/>
            <person name="Soberon X."/>
            <person name="Olson P.D."/>
            <person name="Laclette J.P."/>
            <person name="Brehm K."/>
            <person name="Berriman M."/>
            <person name="Garciarrubio A."/>
            <person name="Bobes R.J."/>
            <person name="Fragoso G."/>
            <person name="Sanchez-Flores A."/>
            <person name="Estrada K."/>
            <person name="Cevallos M.A."/>
            <person name="Morett E."/>
            <person name="Gonzalez V."/>
            <person name="Portillo T."/>
            <person name="Ochoa-Leyva A."/>
            <person name="Jose M.V."/>
            <person name="Sciutto E."/>
            <person name="Landa A."/>
            <person name="Jimenez L."/>
            <person name="Valdes V."/>
            <person name="Carrero J.C."/>
            <person name="Larralde C."/>
            <person name="Morales-Montor J."/>
            <person name="Limon-Lason J."/>
            <person name="Soberon X."/>
            <person name="Laclette J.P."/>
        </authorList>
    </citation>
    <scope>NUCLEOTIDE SEQUENCE [LARGE SCALE GENOMIC DNA]</scope>
</reference>
<dbReference type="GO" id="GO:0000124">
    <property type="term" value="C:SAGA complex"/>
    <property type="evidence" value="ECO:0007669"/>
    <property type="project" value="TreeGrafter"/>
</dbReference>
<gene>
    <name evidence="3" type="ORF">EgrG_001178700</name>
</gene>
<evidence type="ECO:0000313" key="4">
    <source>
        <dbReference type="Proteomes" id="UP000492820"/>
    </source>
</evidence>
<dbReference type="InterPro" id="IPR003151">
    <property type="entry name" value="PIK-rel_kinase_FAT"/>
</dbReference>
<sequence length="4562" mass="504772">MQEIPILVVLLYQLFKQQIHSHVTEFIPVIMEFINMRPLPEHTQDQSCKKSKYLDFMAAQVKTLSFLAYVIKIYQETIDQHSAALVKGMMNLMITCPPSITNMRKEFFIATRHILSAQEIRPKFLQALDDMMEDNILIGKGYTVRDSLRPLSYSTLADLIHHLRSDLTLTKIARAVDLYGRNMFDDTLPFSIQQMSQRLIFNLAECIRQRMTESTPSDAAKQPMNAASARRVLLQIMSLCVLKCRIVAEHYIPEFEAKCLREDLESSPENKASTYEGEAENVSASSGGKQDTSLYSETSTQGYLGINDMRSSIKALVSGMRAVITALTQCPHQSGPEDDTYLVGGPQASSSPSPKQLLPTEVAVLSDYLTYGLRMLDVLRIVSKDGHFYLRGPNSGAKYPEERFLLETLAMTFVPISSSSFREIFSAKIGYVVDWCRKSPLFYAHFAFHLLSQSSQTSNFGRILLSYLVERLEKIGEGTDVSFTYMRLLKFCFNSVNMTGTENEHVMKLHLRRIVQGSMQHCLEAREPIAYLTLLRALFRSIGGGAHDKLYREFFPLLPEMLTTLNRLLRSAHRTHARDLLGELCVIVPVRLSTLLPYLSLLMEPLTYVLNCNTVNQGLRTLELCVDNMQPDFLYQHLYQVRGDMLLGLYTSLHSQSEYVQKMAFKVLGKMGRFNRADISDVQRLNLNVNCGESGPLLRFWLHEFPQYPVDLPIRSLVDFAVETIQEPAVDYLCRLRAWQFLRGVCISSLNVHICSKTPTGYLSYDFVDKLPPYPLKRLRSVIQQLDSSQPFFYNDKPNIYHLVMVRVVGGIFLSASVAPQIPNCGTFLTFLVRHLTLISLLEERNINSPFATSDAALTLDSRVLVEAVCFVMGHEDKELVRSGYVLLDEIINTATTAIEVALADDPLQTSVCDVLARLPLMHYFAKAIKDMLFHPAWFVKSGGCCILLHLRDRLSVNWFREHLVVFLRGLLHCLHDLTNQMGQGALALAQQCSTALVQFVFSHETSSPPAGSTPPLSTTIKAESPVQSREHSKRTVAARRRPVAASKRGGVTKKRSATPRKDADSPVHDLTEDVEMFDATNPMASLSSEVASQTPLMNAILHELVQAMLSETKVVRAQVRSLLSNIAECLSIPLGGLLKPHIHLIGCWLPPKNRFHRLSNLPTSTQIAVLEANYFLCRDAPLGAGLLQYCPMNRRCDNRFLVDLRAIMDSPLPASPMSSSYPTGGRTPPSQVPIFSSLQLQMAIDLKVVASQVLSTMHYLESHKSVILAALFKGMCSDCASVYKPVFEYTKDYVKRTTIDTELRHTYVKPILPSLRQTSNIRLATVRQLAYCAELFPSTFSERFCETIQGIQNSLASINNVDTLSKSVELIAALVYLFPLIPLAGEKYVKPLLNLVIQVEQSLNAEQTSSLRLPLLRFLVRFPEETFRQIFNGFSRPHDGHAHRILLHLMTLPESKPLADYLVANISLLTDLLQPKEKELETMYEHTPLRLPRTDGPLAQASTSYLALRLLHVLLKQRPNWLKLTLSSSIGESLLTSGHSSVTRVLFNLWGSADFKKRHSCLTLVQLQQTQPNVDLDLLLEDPGDGGRKIIAANTSLPSTCSPTEPTEAQSLSGVKVAAGLTDFFYSDEPLLLLDFMLAYAEARPSDFDLLFYIVAGMSRHRCVGYNPLPQYIQRLIRDSSVAWSRAICLHFIQLVKKRMEVRIVTTISSSTKAGSKKKQSLTDSLLADSDATMSVEQYLGTPEAQFKLISQLILPCLQQALERNPAELVALGQPPRPNEPNDSDLVHLFVNLLLNDEASKTCTGLRIMYCQIACHFVFYAPEYVQDISTKVQSYRLRAIAGFVWPCVTSNLNVVDLQEKYTGLQVLAYLIARFYPIMGKATPQVFLCLAKGPQTEVKKMVNPSLDLLLPAWVTGPEEQKALAAATKKIMAEDQSTQMSIHLLGLILRHADLYYSVRHALLGSLIVVISRLSAQQIPIDQRRMILDLIEVTVRWDMRCKSERAALEQQDQQPQQQNPNTSSPAASASAVAVVDPASPSLPVDKLELMPMEKSHRDQLANLMIRFACQAMEATPNGISSETSARRALSLIEYTMASEVWGGENCDLRLNFIDRFLCLEDPSTCQSGAAQQQSQQQQQNMNSLLSSCIFMTLEVLRVLYNTLDSSTLLTNVKHFSKSLISLLSRYPTTYRLMRACATLIKVLLIKFPAESSNRQKITSFPELYELYDIVLKFIQESFTLYAEGSSRAAVLPRLQSAFCLLTTTQQASVNSYAFVDRCLTQLMKMFHRMVHDVINSPVNNSPQDSATLSQITELLIQTLDIFKSRLNVMNTETRKNAFGPDFLYILERARDAKLFRAVVRILRDWVNVPKAEEHFAPTPREKVAFFVRLWAAYPRWSEHSEVARDILDCIYQVFSNVSPKTHEIFMKMEQAFCCGLLSPLPDIREKYVNLFLLGSDLTSVPTFLDNENEMSPNIAAATPAKSSLLIRLLFLFMSNSWDELHYKDGFWLPVFFDVLLCDTDFSRSSVIVQSEARFPSLLEKSEIESNLTPQAPVNKDLLDTTDVKIFEVKMEDEPTRSTVRGSISVFECLMNQQATVFNDIKTISFRETLRGFLNLVHHRPAIASELFGELWHCLWHRFLLRESGLHFISPLSSCHPEVSQLSDSLVDASLVPPASTAGAGVDSVSPSELRLFLLPHITRFLSSDDHVNTADMIPSSIGNILTSFATTADSLLIGLPLPLLSYVGCTHNQWYNVALFFESLCARAQRTRICNGYNSLVDNDFTYTLTSEGNGSSGVSEKLEDIPLGAGSLSLLALYDLMAEDDYLVSAWWHRLNSPCGGSQRLKGLIRGQTFRFPLERSSDLLAAVTAFSQGHLLRGLEITMNILGNRSPGGDSSSLPTINSSSLLQISEQINKSRLYEYGLRALKQMGQWENLDSLASLMAPSSTNSGGSTGGGEILGGSSMLGSVRVEFAWRHRDWSEVFSALSGLANEVPSHEQWRLALISASGCVTGRRAVNVPGELDSYTVSGSGGVGSSGSSGGANGATVTQATSANSASNTSSANTSIDTAGLFSTSLLQVIDSENLHVMNSILREWRRLPLIVTNQHVRLLQACQQASEIYDGNLLLLQHTVPPLAAGTNSAPTPGVSPSRLNISQSLYDYKTVFRSWQARLPLVSDDLSFWSDLLTWRQIVLERIINTGTCSHKFTQERNNLLAACHRERALTLVQMAKGYRKFGLPGIAQQSLDSYTHSKMPPLFEKTKQEIKLKIADLRKEELLEGLELMEKTNIQQYEKREKARFFCYKAVFFSHFNKGDEATKNFGYATQMQDNLHKVWSVFGDFLENVYSGNRTAKRETSVSTTGIFAMQALMEAATVAGTAQHQSHADLARCLWLLTLDDAGDSFNSLIGANVTATTSNTSPSPTTSASSTTVTVSGSQSQRLARTFEERASRVHPDAFLPWLPSLSVCLLRPEGRYVASALRGIALAYPTALASVLRGLQHQLTIEMDRDRRIAAALTDLSPDQRRRLDEAYSHCVDLAREDARRRAVSSATAGSTEHSQQQQQHQGSVSMGGSAKRTKKRVVVVMRGAEGERLSEATSSQSSTEGVRESGSGEVQDMDVDEDDQDSAVPAVPEDSPGTEFEDAGGVRTGYLSPSVGEGLHRVNLLFTQLRQRHPARLYVSDQFVECTAGRLLPSWSENLLHHLRKVLDQLHQIAWAQVSRAVRRPSASLGPFQASVHGLSSSPLPPWMTKELLDIVACCGLPPPITATMDDLLAEDAENRSGSTLVFADNIQLAYTLLANEAEADPWFKPTKEALMLAMSNIGSKTLLETIGLLSKELIPLVERRVCNLPHTSYLSDRGAGYLIELISSLNVQSILSPFPRCVQNSATVAAAVVTTCSTATLLELPGEAVRLKFIPALQQQTPYQGASSNPNPIVAATIANNVAAEGHQPCLLYLADILPTVVRVPSGGGRRLALRANNGRVFHYDVPCLPREAPAGRGVSVFAADATEASSLAPTLSAYEGWRETWCPPHLFQVLNTIASRFPETAKRRITLVTPRTLDLGPHGMRLTQAGTSIPATCVVTANAVAFGNPTMTGFGSLLAQQLHTPSSGTVSQPTSTTSLIAAVPLAAASSLLPSTKTDATRFPRSDAFTHLHGPEKQQPLHQVFTTLNANSSGYAGSHGAALEVAGHPTSLDSGCYAACMTLANIVDSAVHDTPLSTRSLTSKALVTTFFDRLGTLATADLKSTNLKATLLKIFEELLQLVPRGASLKSPAHLGLGVLSDEYYASNSVVRMWAFRRMADAESYWLFRHGVAMSSGAMALMETLFPMTPLSATGLVLDPRVGRTETRGLRFDLPPTPNAINIPLQQQKELRPVDLVAKSSTALANIFSSNFAPLRPHVPLSSGRAAVVQPISFPLRPATLRLTPQLAGLICLPGVPAAIGPFAAAMATLNQAVSQKRAVVVACLRALLRDDFILWHRGRQAAVHASLLADLMAIENDETLMATAGSPINVPDLSNDALIHMITLSVDGFNHRNRVLSSSDMALGDVINGSCSPENLACMDPSWLPWY</sequence>
<dbReference type="PANTHER" id="PTHR11139">
    <property type="entry name" value="ATAXIA TELANGIECTASIA MUTATED ATM -RELATED"/>
    <property type="match status" value="1"/>
</dbReference>
<dbReference type="GO" id="GO:0016301">
    <property type="term" value="F:kinase activity"/>
    <property type="evidence" value="ECO:0007669"/>
    <property type="project" value="UniProtKB-KW"/>
</dbReference>
<dbReference type="InterPro" id="IPR046807">
    <property type="entry name" value="Tra1_central"/>
</dbReference>
<feature type="compositionally biased region" description="Polar residues" evidence="1">
    <location>
        <begin position="1007"/>
        <end position="1028"/>
    </location>
</feature>
<evidence type="ECO:0000256" key="1">
    <source>
        <dbReference type="SAM" id="MobiDB-lite"/>
    </source>
</evidence>
<dbReference type="Proteomes" id="UP000492820">
    <property type="component" value="Unassembled WGS sequence"/>
</dbReference>
<dbReference type="SUPFAM" id="SSF48371">
    <property type="entry name" value="ARM repeat"/>
    <property type="match status" value="3"/>
</dbReference>
<dbReference type="GO" id="GO:0035267">
    <property type="term" value="C:NuA4 histone acetyltransferase complex"/>
    <property type="evidence" value="ECO:0007669"/>
    <property type="project" value="TreeGrafter"/>
</dbReference>
<feature type="domain" description="FATC" evidence="2">
    <location>
        <begin position="4517"/>
        <end position="4562"/>
    </location>
</feature>
<feature type="compositionally biased region" description="Polar residues" evidence="1">
    <location>
        <begin position="3589"/>
        <end position="3598"/>
    </location>
</feature>
<keyword evidence="3" id="KW-0808">Transferase</keyword>
<accession>A0A068WS39</accession>
<dbReference type="InterPro" id="IPR046805">
    <property type="entry name" value="Tra1_ring"/>
</dbReference>
<dbReference type="Pfam" id="PF20206">
    <property type="entry name" value="Tra1_ring"/>
    <property type="match status" value="2"/>
</dbReference>